<dbReference type="CDD" id="cd07061">
    <property type="entry name" value="HP_HAP_like"/>
    <property type="match status" value="1"/>
</dbReference>
<dbReference type="PANTHER" id="PTHR20963">
    <property type="entry name" value="MULTIPLE INOSITOL POLYPHOSPHATE PHOSPHATASE-RELATED"/>
    <property type="match status" value="1"/>
</dbReference>
<dbReference type="Pfam" id="PF00328">
    <property type="entry name" value="His_Phos_2"/>
    <property type="match status" value="1"/>
</dbReference>
<comment type="caution">
    <text evidence="3">The sequence shown here is derived from an EMBL/GenBank/DDBJ whole genome shotgun (WGS) entry which is preliminary data.</text>
</comment>
<dbReference type="InterPro" id="IPR029033">
    <property type="entry name" value="His_PPase_superfam"/>
</dbReference>
<dbReference type="AlphaFoldDB" id="A0AAD5VUZ2"/>
<keyword evidence="4" id="KW-1185">Reference proteome</keyword>
<evidence type="ECO:0000313" key="4">
    <source>
        <dbReference type="Proteomes" id="UP001213000"/>
    </source>
</evidence>
<feature type="compositionally biased region" description="Polar residues" evidence="2">
    <location>
        <begin position="1"/>
        <end position="10"/>
    </location>
</feature>
<dbReference type="PANTHER" id="PTHR20963:SF42">
    <property type="entry name" value="PHOSPHOGLYCERATE MUTASE-LIKE PROTEIN"/>
    <property type="match status" value="1"/>
</dbReference>
<evidence type="ECO:0000256" key="1">
    <source>
        <dbReference type="ARBA" id="ARBA00022801"/>
    </source>
</evidence>
<gene>
    <name evidence="3" type="ORF">NP233_g6194</name>
</gene>
<dbReference type="GO" id="GO:0003993">
    <property type="term" value="F:acid phosphatase activity"/>
    <property type="evidence" value="ECO:0007669"/>
    <property type="project" value="TreeGrafter"/>
</dbReference>
<sequence>MSPLRSLNLSTDRRMELAPSQSDWQSNIGDNDNEKQSHRITHPERGDGRRLDIEAAVFPANNAYGARRGSYWIHLFGAFALGALWMRLGQSPIFHDLKLPLRIANSDSVDFQASPQAGSPHVHHYPPKQPINKFLELFPQNVGYEGVKATGAEAAIVATAPAWPVHTGAPQLVVPTPFAKPNSQLDEHQTGLDGPRKEGPEGRKFNMLEKWGHVSPWYSIERGGFGVDSGIQEPDTCRVTGLHFLHHHGARYPNLHGGPPTLAKKLHKNARRWIGIGKLDFLNHWTYKLGVETLTTFGRQQLFDLGSTMRMKYGFLLRDFTKANTIPVFRTLSPTHMVDSAQNFALGFFGYPIEGQYQQSITIEENGYNNSLIPKVTCPNADNNTKAGHEHDIQGFNLTISDVFAMQEMCAFETVALGYSKFCELFTEDEWEGFKYAMDPFFWYSAAFGSPVARLQGIGWIQELVARLTHTSIAIHNSSSNGTLDDNPITFPLNHTLYVDVTHKTVLLPIIAALNLTGFAQQGPLPYTHIPKTRSFRASELVAFATNIQFQLLECTSLPGPQIRIIINDGVVPLTGIKGCPAQKDEIRIGFGIVTVIGKLDHLAKLDGRLLLLKSHSTLQTLITLDAVDLNQPFIAVTKFMVSVMYNRA</sequence>
<evidence type="ECO:0008006" key="5">
    <source>
        <dbReference type="Google" id="ProtNLM"/>
    </source>
</evidence>
<dbReference type="InterPro" id="IPR000560">
    <property type="entry name" value="His_Pase_clade-2"/>
</dbReference>
<feature type="region of interest" description="Disordered" evidence="2">
    <location>
        <begin position="181"/>
        <end position="202"/>
    </location>
</feature>
<dbReference type="Gene3D" id="3.40.50.1240">
    <property type="entry name" value="Phosphoglycerate mutase-like"/>
    <property type="match status" value="1"/>
</dbReference>
<feature type="compositionally biased region" description="Polar residues" evidence="2">
    <location>
        <begin position="19"/>
        <end position="30"/>
    </location>
</feature>
<reference evidence="3" key="1">
    <citation type="submission" date="2022-07" db="EMBL/GenBank/DDBJ databases">
        <title>Genome Sequence of Leucocoprinus birnbaumii.</title>
        <authorList>
            <person name="Buettner E."/>
        </authorList>
    </citation>
    <scope>NUCLEOTIDE SEQUENCE</scope>
    <source>
        <strain evidence="3">VT141</strain>
    </source>
</reference>
<dbReference type="EMBL" id="JANIEX010000394">
    <property type="protein sequence ID" value="KAJ3567696.1"/>
    <property type="molecule type" value="Genomic_DNA"/>
</dbReference>
<feature type="region of interest" description="Disordered" evidence="2">
    <location>
        <begin position="1"/>
        <end position="46"/>
    </location>
</feature>
<organism evidence="3 4">
    <name type="scientific">Leucocoprinus birnbaumii</name>
    <dbReference type="NCBI Taxonomy" id="56174"/>
    <lineage>
        <taxon>Eukaryota</taxon>
        <taxon>Fungi</taxon>
        <taxon>Dikarya</taxon>
        <taxon>Basidiomycota</taxon>
        <taxon>Agaricomycotina</taxon>
        <taxon>Agaricomycetes</taxon>
        <taxon>Agaricomycetidae</taxon>
        <taxon>Agaricales</taxon>
        <taxon>Agaricineae</taxon>
        <taxon>Agaricaceae</taxon>
        <taxon>Leucocoprinus</taxon>
    </lineage>
</organism>
<evidence type="ECO:0000256" key="2">
    <source>
        <dbReference type="SAM" id="MobiDB-lite"/>
    </source>
</evidence>
<proteinExistence type="predicted"/>
<dbReference type="Proteomes" id="UP001213000">
    <property type="component" value="Unassembled WGS sequence"/>
</dbReference>
<feature type="compositionally biased region" description="Basic and acidic residues" evidence="2">
    <location>
        <begin position="185"/>
        <end position="202"/>
    </location>
</feature>
<protein>
    <recommendedName>
        <fullName evidence="5">Phosphoglycerate mutase-like protein</fullName>
    </recommendedName>
</protein>
<feature type="compositionally biased region" description="Basic and acidic residues" evidence="2">
    <location>
        <begin position="32"/>
        <end position="46"/>
    </location>
</feature>
<dbReference type="SUPFAM" id="SSF53254">
    <property type="entry name" value="Phosphoglycerate mutase-like"/>
    <property type="match status" value="1"/>
</dbReference>
<evidence type="ECO:0000313" key="3">
    <source>
        <dbReference type="EMBL" id="KAJ3567696.1"/>
    </source>
</evidence>
<accession>A0AAD5VUZ2</accession>
<name>A0AAD5VUZ2_9AGAR</name>
<keyword evidence="1" id="KW-0378">Hydrolase</keyword>